<dbReference type="PATRIC" id="fig|1705578.3.peg.1238"/>
<evidence type="ECO:0000313" key="6">
    <source>
        <dbReference type="Proteomes" id="UP000093694"/>
    </source>
</evidence>
<dbReference type="GO" id="GO:0032259">
    <property type="term" value="P:methylation"/>
    <property type="evidence" value="ECO:0007669"/>
    <property type="project" value="UniProtKB-KW"/>
</dbReference>
<dbReference type="Gene3D" id="3.40.50.150">
    <property type="entry name" value="Vaccinia Virus protein VP39"/>
    <property type="match status" value="1"/>
</dbReference>
<dbReference type="GO" id="GO:0008168">
    <property type="term" value="F:methyltransferase activity"/>
    <property type="evidence" value="ECO:0007669"/>
    <property type="project" value="UniProtKB-KW"/>
</dbReference>
<dbReference type="InterPro" id="IPR029063">
    <property type="entry name" value="SAM-dependent_MTases_sf"/>
</dbReference>
<proteinExistence type="predicted"/>
<evidence type="ECO:0000313" key="4">
    <source>
        <dbReference type="EMBL" id="OBR91486.1"/>
    </source>
</evidence>
<feature type="domain" description="Methyltransferase" evidence="2">
    <location>
        <begin position="77"/>
        <end position="171"/>
    </location>
</feature>
<evidence type="ECO:0000259" key="2">
    <source>
        <dbReference type="Pfam" id="PF13649"/>
    </source>
</evidence>
<dbReference type="CDD" id="cd02440">
    <property type="entry name" value="AdoMet_MTases"/>
    <property type="match status" value="1"/>
</dbReference>
<reference evidence="4 6" key="2">
    <citation type="journal article" date="2016" name="Front. Microbiol.">
        <title>Industrial Acetogenic Biocatalysts: A Comparative Metabolic and Genomic Analysis.</title>
        <authorList>
            <person name="Bengelsdorf F."/>
            <person name="Poehlein A."/>
            <person name="Sonja S."/>
            <person name="Erz C."/>
            <person name="Hummel T."/>
            <person name="Hoffmeister S."/>
            <person name="Daniel R."/>
            <person name="Durre P."/>
        </authorList>
    </citation>
    <scope>NUCLEOTIDE SEQUENCE [LARGE SCALE GENOMIC DNA]</scope>
    <source>
        <strain evidence="4 6">PTA-10522</strain>
    </source>
</reference>
<evidence type="ECO:0000256" key="1">
    <source>
        <dbReference type="ARBA" id="ARBA00022679"/>
    </source>
</evidence>
<dbReference type="Proteomes" id="UP000077384">
    <property type="component" value="Unassembled WGS sequence"/>
</dbReference>
<evidence type="ECO:0000313" key="5">
    <source>
        <dbReference type="Proteomes" id="UP000077384"/>
    </source>
</evidence>
<reference evidence="3 5" key="1">
    <citation type="journal article" date="2015" name="Biotechnol. Bioeng.">
        <title>Genome sequence and phenotypic characterization of Caulobacter segnis.</title>
        <authorList>
            <person name="Patel S."/>
            <person name="Fletcher B."/>
            <person name="Scott D.C."/>
            <person name="Ely B."/>
        </authorList>
    </citation>
    <scope>NUCLEOTIDE SEQUENCE [LARGE SCALE GENOMIC DNA]</scope>
    <source>
        <strain evidence="3 5">PS02</strain>
    </source>
</reference>
<name>A0A166SN50_9CLOT</name>
<dbReference type="Gene3D" id="2.20.25.110">
    <property type="entry name" value="S-adenosyl-L-methionine-dependent methyltransferases"/>
    <property type="match status" value="1"/>
</dbReference>
<dbReference type="EMBL" id="LITQ01000019">
    <property type="protein sequence ID" value="OAA92557.1"/>
    <property type="molecule type" value="Genomic_DNA"/>
</dbReference>
<evidence type="ECO:0000313" key="3">
    <source>
        <dbReference type="EMBL" id="OAA92557.1"/>
    </source>
</evidence>
<dbReference type="AlphaFoldDB" id="A0A166SN50"/>
<dbReference type="InterPro" id="IPR041698">
    <property type="entry name" value="Methyltransf_25"/>
</dbReference>
<organism evidence="3 5">
    <name type="scientific">Clostridium coskatii</name>
    <dbReference type="NCBI Taxonomy" id="1705578"/>
    <lineage>
        <taxon>Bacteria</taxon>
        <taxon>Bacillati</taxon>
        <taxon>Bacillota</taxon>
        <taxon>Clostridia</taxon>
        <taxon>Eubacteriales</taxon>
        <taxon>Clostridiaceae</taxon>
        <taxon>Clostridium</taxon>
    </lineage>
</organism>
<dbReference type="PANTHER" id="PTHR43861:SF6">
    <property type="entry name" value="METHYLTRANSFERASE TYPE 11"/>
    <property type="match status" value="1"/>
</dbReference>
<dbReference type="SUPFAM" id="SSF53335">
    <property type="entry name" value="S-adenosyl-L-methionine-dependent methyltransferases"/>
    <property type="match status" value="1"/>
</dbReference>
<dbReference type="EC" id="2.1.1.234" evidence="3"/>
<keyword evidence="3" id="KW-0489">Methyltransferase</keyword>
<dbReference type="EMBL" id="LROR01000070">
    <property type="protein sequence ID" value="OBR91486.1"/>
    <property type="molecule type" value="Genomic_DNA"/>
</dbReference>
<sequence length="280" mass="33261">MINTILPFLTLNTYKNTCKKGVKDRYENFITETKMNCYGKFAHIYDNLINSDIDYSTWAKKIMNICEKLNIDRENYLDLACGTGNMTEKLALYFKNTWAIDLSSEMLSEADIKLRNSGLKVNFICQDITNFELNRKFNLITCCLDSTNYILKESDLQSYFKSVFNHLENNGVFLFDINSYYKITNILGNNTYTYDDEDITYMWENYLEDDILDMYLTFFIRHEDFYKRFDENHRERAYTCEYIESTLKNCGFKIINKLDNYSDKTVTDVSERISYIVTKL</sequence>
<comment type="caution">
    <text evidence="3">The sequence shown here is derived from an EMBL/GenBank/DDBJ whole genome shotgun (WGS) entry which is preliminary data.</text>
</comment>
<protein>
    <submittedName>
        <fullName evidence="3">dTDP-3-amino-3,4, 6-trideoxy-alpha-D-glucopyranose</fullName>
        <ecNumber evidence="3">2.1.1.234</ecNumber>
    </submittedName>
</protein>
<dbReference type="Proteomes" id="UP000093694">
    <property type="component" value="Unassembled WGS sequence"/>
</dbReference>
<gene>
    <name evidence="3" type="primary">desVI</name>
    <name evidence="4" type="ORF">CLCOS_34060</name>
    <name evidence="3" type="ORF">WX73_00853</name>
</gene>
<dbReference type="Pfam" id="PF13649">
    <property type="entry name" value="Methyltransf_25"/>
    <property type="match status" value="1"/>
</dbReference>
<keyword evidence="1 3" id="KW-0808">Transferase</keyword>
<accession>A0A166SN50</accession>
<keyword evidence="6" id="KW-1185">Reference proteome</keyword>
<dbReference type="PANTHER" id="PTHR43861">
    <property type="entry name" value="TRANS-ACONITATE 2-METHYLTRANSFERASE-RELATED"/>
    <property type="match status" value="1"/>
</dbReference>